<dbReference type="EMBL" id="WJPM01000009">
    <property type="protein sequence ID" value="MRH75366.1"/>
    <property type="molecule type" value="Genomic_DNA"/>
</dbReference>
<organism evidence="1 4">
    <name type="scientific">Xanthomonas sontii</name>
    <dbReference type="NCBI Taxonomy" id="2650745"/>
    <lineage>
        <taxon>Bacteria</taxon>
        <taxon>Pseudomonadati</taxon>
        <taxon>Pseudomonadota</taxon>
        <taxon>Gammaproteobacteria</taxon>
        <taxon>Lysobacterales</taxon>
        <taxon>Lysobacteraceae</taxon>
        <taxon>Xanthomonas</taxon>
    </lineage>
</organism>
<dbReference type="Proteomes" id="UP000439314">
    <property type="component" value="Unassembled WGS sequence"/>
</dbReference>
<sequence>MLVSCGPHGERIASVVCRHLLRGQPAPAGFIENSSDPNDLQAWCHACEEMFMAEGDMTETFKAFNDMTLVCVDCYAQAKALHGISTS</sequence>
<comment type="caution">
    <text evidence="1">The sequence shown here is derived from an EMBL/GenBank/DDBJ whole genome shotgun (WGS) entry which is preliminary data.</text>
</comment>
<evidence type="ECO:0000313" key="3">
    <source>
        <dbReference type="Proteomes" id="UP000437931"/>
    </source>
</evidence>
<name>A0A6N7QDE1_9XANT</name>
<keyword evidence="3" id="KW-1185">Reference proteome</keyword>
<evidence type="ECO:0000313" key="2">
    <source>
        <dbReference type="EMBL" id="MRH75366.1"/>
    </source>
</evidence>
<protein>
    <submittedName>
        <fullName evidence="1">Uncharacterized protein</fullName>
    </submittedName>
</protein>
<dbReference type="AlphaFoldDB" id="A0A6N7QDE1"/>
<accession>A0A6N7QDE1</accession>
<evidence type="ECO:0000313" key="1">
    <source>
        <dbReference type="EMBL" id="MRH01197.1"/>
    </source>
</evidence>
<proteinExistence type="predicted"/>
<reference evidence="3 4" key="1">
    <citation type="submission" date="2019-11" db="EMBL/GenBank/DDBJ databases">
        <title>First report of rice panicle blight caused by Xanthomonas sp. in Iran.</title>
        <authorList>
            <person name="Mirghasempour S.A."/>
            <person name="Huang S."/>
            <person name="Brady C.L."/>
            <person name="Studholme D.J."/>
        </authorList>
    </citation>
    <scope>NUCLEOTIDE SEQUENCE [LARGE SCALE GENOMIC DNA]</scope>
    <source>
        <strain evidence="1 4">ASD011</strain>
        <strain evidence="3">SAM114</strain>
    </source>
</reference>
<gene>
    <name evidence="1" type="ORF">GIY21_12955</name>
    <name evidence="2" type="ORF">GIY22_12095</name>
</gene>
<dbReference type="Proteomes" id="UP000437931">
    <property type="component" value="Unassembled WGS sequence"/>
</dbReference>
<evidence type="ECO:0000313" key="4">
    <source>
        <dbReference type="Proteomes" id="UP000439314"/>
    </source>
</evidence>
<dbReference type="EMBL" id="WJPN01000010">
    <property type="protein sequence ID" value="MRH01197.1"/>
    <property type="molecule type" value="Genomic_DNA"/>
</dbReference>
<reference evidence="2" key="2">
    <citation type="journal article" date="2020" name="Plant Dis.">
        <title>A Grain Rot of Rice in Iran Caused by a Xanthomonas Strain Closely Related to X. sacchari.</title>
        <authorList>
            <person name="Mirghasempour S.A."/>
            <person name="Huang S."/>
            <person name="Studholme D.J."/>
            <person name="Brady C.L."/>
        </authorList>
    </citation>
    <scope>NUCLEOTIDE SEQUENCE</scope>
    <source>
        <strain evidence="2">SAM114</strain>
    </source>
</reference>